<name>A0A926Q2P0_9FLAO</name>
<evidence type="ECO:0000313" key="3">
    <source>
        <dbReference type="EMBL" id="MBC9794875.1"/>
    </source>
</evidence>
<evidence type="ECO:0000256" key="1">
    <source>
        <dbReference type="SAM" id="SignalP"/>
    </source>
</evidence>
<feature type="domain" description="Dienelactone hydrolase" evidence="2">
    <location>
        <begin position="57"/>
        <end position="277"/>
    </location>
</feature>
<feature type="chain" id="PRO_5038106763" evidence="1">
    <location>
        <begin position="23"/>
        <end position="281"/>
    </location>
</feature>
<dbReference type="PROSITE" id="PS51257">
    <property type="entry name" value="PROKAR_LIPOPROTEIN"/>
    <property type="match status" value="1"/>
</dbReference>
<dbReference type="Gene3D" id="3.40.50.1820">
    <property type="entry name" value="alpha/beta hydrolase"/>
    <property type="match status" value="1"/>
</dbReference>
<protein>
    <submittedName>
        <fullName evidence="3">Dienelactone hydrolase family protein</fullName>
    </submittedName>
</protein>
<dbReference type="InterPro" id="IPR029058">
    <property type="entry name" value="AB_hydrolase_fold"/>
</dbReference>
<dbReference type="Pfam" id="PF01738">
    <property type="entry name" value="DLH"/>
    <property type="match status" value="1"/>
</dbReference>
<sequence>MKTSIKHLALLLLALIVGSCKNTKKTDPSGTEEPKAVETVDIKREEINYKADTTNLKGYVAYDAGTDKKRPGILIVHEWWGHNDFVRKRADMLAKLGYTALALDMYGQGKQAHHPEDAGKFVQKVMSDMDVASGRFEAANKILKNHPTVDSTKIAAIGYCFGGSVVLVMANMGMDLDAVAVFHGGLMPPQPTKNIKGRLLLCNGEDDPYISKETVSAFKKKMDSVGADYKYISYPGAVHAFTNKTADSLGKKFDLPLAYNKNADEQSWQELQTLLTETFAD</sequence>
<dbReference type="EMBL" id="JACVDC010000004">
    <property type="protein sequence ID" value="MBC9794875.1"/>
    <property type="molecule type" value="Genomic_DNA"/>
</dbReference>
<gene>
    <name evidence="3" type="ORF">IBL28_02765</name>
</gene>
<dbReference type="GO" id="GO:0016787">
    <property type="term" value="F:hydrolase activity"/>
    <property type="evidence" value="ECO:0007669"/>
    <property type="project" value="UniProtKB-KW"/>
</dbReference>
<keyword evidence="1" id="KW-0732">Signal</keyword>
<dbReference type="RefSeq" id="WP_187964030.1">
    <property type="nucleotide sequence ID" value="NZ_JACVDC010000004.1"/>
</dbReference>
<organism evidence="3 4">
    <name type="scientific">Sinomicrobium weinanense</name>
    <dbReference type="NCBI Taxonomy" id="2842200"/>
    <lineage>
        <taxon>Bacteria</taxon>
        <taxon>Pseudomonadati</taxon>
        <taxon>Bacteroidota</taxon>
        <taxon>Flavobacteriia</taxon>
        <taxon>Flavobacteriales</taxon>
        <taxon>Flavobacteriaceae</taxon>
        <taxon>Sinomicrobium</taxon>
    </lineage>
</organism>
<keyword evidence="4" id="KW-1185">Reference proteome</keyword>
<dbReference type="PANTHER" id="PTHR22946">
    <property type="entry name" value="DIENELACTONE HYDROLASE DOMAIN-CONTAINING PROTEIN-RELATED"/>
    <property type="match status" value="1"/>
</dbReference>
<dbReference type="PANTHER" id="PTHR22946:SF0">
    <property type="entry name" value="DIENELACTONE HYDROLASE DOMAIN-CONTAINING PROTEIN"/>
    <property type="match status" value="1"/>
</dbReference>
<dbReference type="AlphaFoldDB" id="A0A926Q2P0"/>
<feature type="signal peptide" evidence="1">
    <location>
        <begin position="1"/>
        <end position="22"/>
    </location>
</feature>
<dbReference type="Proteomes" id="UP000653730">
    <property type="component" value="Unassembled WGS sequence"/>
</dbReference>
<reference evidence="3 4" key="1">
    <citation type="submission" date="2020-09" db="EMBL/GenBank/DDBJ databases">
        <title>Sinomicrobium weinanense sp. nov., a halophilic bacteria isolated from saline-alkali soil.</title>
        <authorList>
            <person name="Wu P."/>
            <person name="Ren H."/>
            <person name="Mei Y."/>
            <person name="Liang Y."/>
            <person name="Chen Z."/>
        </authorList>
    </citation>
    <scope>NUCLEOTIDE SEQUENCE [LARGE SCALE GENOMIC DNA]</scope>
    <source>
        <strain evidence="3 4">FJxs</strain>
    </source>
</reference>
<comment type="caution">
    <text evidence="3">The sequence shown here is derived from an EMBL/GenBank/DDBJ whole genome shotgun (WGS) entry which is preliminary data.</text>
</comment>
<dbReference type="InterPro" id="IPR002925">
    <property type="entry name" value="Dienelactn_hydro"/>
</dbReference>
<dbReference type="InterPro" id="IPR050261">
    <property type="entry name" value="FrsA_esterase"/>
</dbReference>
<evidence type="ECO:0000313" key="4">
    <source>
        <dbReference type="Proteomes" id="UP000653730"/>
    </source>
</evidence>
<keyword evidence="3" id="KW-0378">Hydrolase</keyword>
<dbReference type="SUPFAM" id="SSF53474">
    <property type="entry name" value="alpha/beta-Hydrolases"/>
    <property type="match status" value="1"/>
</dbReference>
<accession>A0A926Q2P0</accession>
<evidence type="ECO:0000259" key="2">
    <source>
        <dbReference type="Pfam" id="PF01738"/>
    </source>
</evidence>
<proteinExistence type="predicted"/>